<evidence type="ECO:0000313" key="1">
    <source>
        <dbReference type="EMBL" id="VDO71061.1"/>
    </source>
</evidence>
<dbReference type="WBParaSite" id="HPBE_0000712501-mRNA-1">
    <property type="protein sequence ID" value="HPBE_0000712501-mRNA-1"/>
    <property type="gene ID" value="HPBE_0000712501"/>
</dbReference>
<evidence type="ECO:0000313" key="3">
    <source>
        <dbReference type="WBParaSite" id="HPBE_0000712501-mRNA-1"/>
    </source>
</evidence>
<dbReference type="Proteomes" id="UP000050761">
    <property type="component" value="Unassembled WGS sequence"/>
</dbReference>
<organism evidence="2 3">
    <name type="scientific">Heligmosomoides polygyrus</name>
    <name type="common">Parasitic roundworm</name>
    <dbReference type="NCBI Taxonomy" id="6339"/>
    <lineage>
        <taxon>Eukaryota</taxon>
        <taxon>Metazoa</taxon>
        <taxon>Ecdysozoa</taxon>
        <taxon>Nematoda</taxon>
        <taxon>Chromadorea</taxon>
        <taxon>Rhabditida</taxon>
        <taxon>Rhabditina</taxon>
        <taxon>Rhabditomorpha</taxon>
        <taxon>Strongyloidea</taxon>
        <taxon>Heligmosomidae</taxon>
        <taxon>Heligmosomoides</taxon>
    </lineage>
</organism>
<dbReference type="AlphaFoldDB" id="A0A183FJE2"/>
<accession>A0A3P7XAI8</accession>
<gene>
    <name evidence="1" type="ORF">HPBE_LOCUS7126</name>
</gene>
<sequence>MGAKDDNSVIVIIIAAVVVDDDDDDDDTSVAVVGLVGAVTIPGTHDAHQTLAGGPNPRLHCARSNLFLDEA</sequence>
<dbReference type="EMBL" id="UZAH01025820">
    <property type="protein sequence ID" value="VDO71061.1"/>
    <property type="molecule type" value="Genomic_DNA"/>
</dbReference>
<evidence type="ECO:0000313" key="2">
    <source>
        <dbReference type="Proteomes" id="UP000050761"/>
    </source>
</evidence>
<protein>
    <submittedName>
        <fullName evidence="3">Secreted protein</fullName>
    </submittedName>
</protein>
<reference evidence="1 2" key="1">
    <citation type="submission" date="2018-11" db="EMBL/GenBank/DDBJ databases">
        <authorList>
            <consortium name="Pathogen Informatics"/>
        </authorList>
    </citation>
    <scope>NUCLEOTIDE SEQUENCE [LARGE SCALE GENOMIC DNA]</scope>
</reference>
<proteinExistence type="predicted"/>
<accession>A0A183FJE2</accession>
<keyword evidence="2" id="KW-1185">Reference proteome</keyword>
<name>A0A183FJE2_HELPZ</name>
<reference evidence="3" key="2">
    <citation type="submission" date="2019-09" db="UniProtKB">
        <authorList>
            <consortium name="WormBaseParasite"/>
        </authorList>
    </citation>
    <scope>IDENTIFICATION</scope>
</reference>